<dbReference type="OrthoDB" id="7342920at2"/>
<dbReference type="AlphaFoldDB" id="A0A285ZZ60"/>
<evidence type="ECO:0000313" key="3">
    <source>
        <dbReference type="Proteomes" id="UP000219281"/>
    </source>
</evidence>
<evidence type="ECO:0000256" key="1">
    <source>
        <dbReference type="SAM" id="SignalP"/>
    </source>
</evidence>
<accession>A0A285ZZ60</accession>
<feature type="signal peptide" evidence="1">
    <location>
        <begin position="1"/>
        <end position="22"/>
    </location>
</feature>
<dbReference type="Gene3D" id="2.20.110.10">
    <property type="entry name" value="Histone H3 K4-specific methyltransferase SET7/9 N-terminal domain"/>
    <property type="match status" value="1"/>
</dbReference>
<dbReference type="Proteomes" id="UP000219281">
    <property type="component" value="Unassembled WGS sequence"/>
</dbReference>
<keyword evidence="1" id="KW-0732">Signal</keyword>
<dbReference type="RefSeq" id="WP_097131237.1">
    <property type="nucleotide sequence ID" value="NZ_OCMT01000002.1"/>
</dbReference>
<protein>
    <recommendedName>
        <fullName evidence="4">Antitoxin component YwqK of the YwqJK toxin-antitoxin module</fullName>
    </recommendedName>
</protein>
<dbReference type="SUPFAM" id="SSF82185">
    <property type="entry name" value="Histone H3 K4-specific methyltransferase SET7/9 N-terminal domain"/>
    <property type="match status" value="1"/>
</dbReference>
<dbReference type="EMBL" id="OCMT01000002">
    <property type="protein sequence ID" value="SOD14925.1"/>
    <property type="molecule type" value="Genomic_DNA"/>
</dbReference>
<gene>
    <name evidence="2" type="ORF">SAMN06297358_1889</name>
</gene>
<organism evidence="2 3">
    <name type="scientific">Pedobacter xixiisoli</name>
    <dbReference type="NCBI Taxonomy" id="1476464"/>
    <lineage>
        <taxon>Bacteria</taxon>
        <taxon>Pseudomonadati</taxon>
        <taxon>Bacteroidota</taxon>
        <taxon>Sphingobacteriia</taxon>
        <taxon>Sphingobacteriales</taxon>
        <taxon>Sphingobacteriaceae</taxon>
        <taxon>Pedobacter</taxon>
    </lineage>
</organism>
<proteinExistence type="predicted"/>
<name>A0A285ZZ60_9SPHI</name>
<evidence type="ECO:0000313" key="2">
    <source>
        <dbReference type="EMBL" id="SOD14925.1"/>
    </source>
</evidence>
<reference evidence="3" key="1">
    <citation type="submission" date="2017-09" db="EMBL/GenBank/DDBJ databases">
        <authorList>
            <person name="Varghese N."/>
            <person name="Submissions S."/>
        </authorList>
    </citation>
    <scope>NUCLEOTIDE SEQUENCE [LARGE SCALE GENOMIC DNA]</scope>
    <source>
        <strain evidence="3">CGMCC 1.12803</strain>
    </source>
</reference>
<feature type="chain" id="PRO_5012741482" description="Antitoxin component YwqK of the YwqJK toxin-antitoxin module" evidence="1">
    <location>
        <begin position="23"/>
        <end position="203"/>
    </location>
</feature>
<sequence>MLRYRLLILLLFAVSLESFSQATPIYFNGNRITTDKDNATSYGVYGKLSGENLWVLKRYDLDDNLMFSGAYKDEQLVKPHGKFIFYGSIFDYNYQNFTNFKNSATDRYITQQGEYVDGLEQGKWTDYFPDGRIMGYRSFVNGKLEGETAFFNYKGRRMMVGEFKEGLKVGTWYDLKRKVKEVFENDKLISTTKLKRAEILEIE</sequence>
<evidence type="ECO:0008006" key="4">
    <source>
        <dbReference type="Google" id="ProtNLM"/>
    </source>
</evidence>
<keyword evidence="3" id="KW-1185">Reference proteome</keyword>